<evidence type="ECO:0000313" key="2">
    <source>
        <dbReference type="Proteomes" id="UP000582837"/>
    </source>
</evidence>
<protein>
    <submittedName>
        <fullName evidence="1">Uncharacterized protein</fullName>
    </submittedName>
</protein>
<evidence type="ECO:0000313" key="1">
    <source>
        <dbReference type="EMBL" id="MBB6073051.1"/>
    </source>
</evidence>
<keyword evidence="2" id="KW-1185">Reference proteome</keyword>
<comment type="caution">
    <text evidence="1">The sequence shown here is derived from an EMBL/GenBank/DDBJ whole genome shotgun (WGS) entry which is preliminary data.</text>
</comment>
<dbReference type="Proteomes" id="UP000582837">
    <property type="component" value="Unassembled WGS sequence"/>
</dbReference>
<gene>
    <name evidence="1" type="ORF">HNQ61_004717</name>
</gene>
<reference evidence="1 2" key="1">
    <citation type="submission" date="2020-08" db="EMBL/GenBank/DDBJ databases">
        <title>Genomic Encyclopedia of Type Strains, Phase IV (KMG-IV): sequencing the most valuable type-strain genomes for metagenomic binning, comparative biology and taxonomic classification.</title>
        <authorList>
            <person name="Goeker M."/>
        </authorList>
    </citation>
    <scope>NUCLEOTIDE SEQUENCE [LARGE SCALE GENOMIC DNA]</scope>
    <source>
        <strain evidence="1 2">DSM 29007</strain>
    </source>
</reference>
<dbReference type="AlphaFoldDB" id="A0A841H4J7"/>
<organism evidence="1 2">
    <name type="scientific">Longimicrobium terrae</name>
    <dbReference type="NCBI Taxonomy" id="1639882"/>
    <lineage>
        <taxon>Bacteria</taxon>
        <taxon>Pseudomonadati</taxon>
        <taxon>Gemmatimonadota</taxon>
        <taxon>Longimicrobiia</taxon>
        <taxon>Longimicrobiales</taxon>
        <taxon>Longimicrobiaceae</taxon>
        <taxon>Longimicrobium</taxon>
    </lineage>
</organism>
<dbReference type="PROSITE" id="PS51257">
    <property type="entry name" value="PROKAR_LIPOPROTEIN"/>
    <property type="match status" value="1"/>
</dbReference>
<dbReference type="EMBL" id="JACHIA010000020">
    <property type="protein sequence ID" value="MBB6073051.1"/>
    <property type="molecule type" value="Genomic_DNA"/>
</dbReference>
<accession>A0A841H4J7</accession>
<name>A0A841H4J7_9BACT</name>
<proteinExistence type="predicted"/>
<sequence>MRVPVIISLSIAAFSACDSGEPVYEARATEQAPTSYVLLQAEKMSLVQNTYNVAYDICDHDRSGIYKQAGSRDLHEAAEWFSQGSKEGEHRAASYRGCMDGLLRKEKKF</sequence>